<keyword evidence="1" id="KW-0472">Membrane</keyword>
<evidence type="ECO:0000256" key="1">
    <source>
        <dbReference type="SAM" id="Phobius"/>
    </source>
</evidence>
<dbReference type="AlphaFoldDB" id="A0A8J6N8V1"/>
<dbReference type="EMBL" id="JACNLK010000071">
    <property type="protein sequence ID" value="MBC8209024.1"/>
    <property type="molecule type" value="Genomic_DNA"/>
</dbReference>
<organism evidence="2 3">
    <name type="scientific">Candidatus Desulfatifera sulfidica</name>
    <dbReference type="NCBI Taxonomy" id="2841691"/>
    <lineage>
        <taxon>Bacteria</taxon>
        <taxon>Pseudomonadati</taxon>
        <taxon>Thermodesulfobacteriota</taxon>
        <taxon>Desulfobulbia</taxon>
        <taxon>Desulfobulbales</taxon>
        <taxon>Desulfobulbaceae</taxon>
        <taxon>Candidatus Desulfatifera</taxon>
    </lineage>
</organism>
<evidence type="ECO:0000313" key="3">
    <source>
        <dbReference type="Proteomes" id="UP000599024"/>
    </source>
</evidence>
<evidence type="ECO:0000313" key="2">
    <source>
        <dbReference type="EMBL" id="MBC8209024.1"/>
    </source>
</evidence>
<protein>
    <submittedName>
        <fullName evidence="2">Uncharacterized protein</fullName>
    </submittedName>
</protein>
<proteinExistence type="predicted"/>
<reference evidence="2 3" key="1">
    <citation type="submission" date="2020-08" db="EMBL/GenBank/DDBJ databases">
        <title>Bridging the membrane lipid divide: bacteria of the FCB group superphylum have the potential to synthesize archaeal ether lipids.</title>
        <authorList>
            <person name="Villanueva L."/>
            <person name="Von Meijenfeldt F.A.B."/>
            <person name="Westbye A.B."/>
            <person name="Yadav S."/>
            <person name="Hopmans E.C."/>
            <person name="Dutilh B.E."/>
            <person name="Sinninghe Damste J.S."/>
        </authorList>
    </citation>
    <scope>NUCLEOTIDE SEQUENCE [LARGE SCALE GENOMIC DNA]</scope>
    <source>
        <strain evidence="2">NIOZ-UU81</strain>
    </source>
</reference>
<dbReference type="Proteomes" id="UP000599024">
    <property type="component" value="Unassembled WGS sequence"/>
</dbReference>
<name>A0A8J6N8V1_9BACT</name>
<gene>
    <name evidence="2" type="ORF">H8E79_07645</name>
</gene>
<keyword evidence="1" id="KW-0812">Transmembrane</keyword>
<keyword evidence="1" id="KW-1133">Transmembrane helix</keyword>
<sequence>MAAAKKKKKTKKIKFELTLPAIVGIAVVCFCIFLWMYLLGVWTGQSFLQKSYTGFSGEKSQQTEELASKTALKIIEISPVKKKEVIR</sequence>
<accession>A0A8J6N8V1</accession>
<feature type="transmembrane region" description="Helical" evidence="1">
    <location>
        <begin position="21"/>
        <end position="42"/>
    </location>
</feature>
<comment type="caution">
    <text evidence="2">The sequence shown here is derived from an EMBL/GenBank/DDBJ whole genome shotgun (WGS) entry which is preliminary data.</text>
</comment>